<dbReference type="EMBL" id="JACHFL010000002">
    <property type="protein sequence ID" value="MBB5362105.1"/>
    <property type="molecule type" value="Genomic_DNA"/>
</dbReference>
<name>A0A7W8JRY2_9DEIO</name>
<dbReference type="Proteomes" id="UP000552709">
    <property type="component" value="Unassembled WGS sequence"/>
</dbReference>
<keyword evidence="2" id="KW-1185">Reference proteome</keyword>
<organism evidence="1 2">
    <name type="scientific">Deinococcus humi</name>
    <dbReference type="NCBI Taxonomy" id="662880"/>
    <lineage>
        <taxon>Bacteria</taxon>
        <taxon>Thermotogati</taxon>
        <taxon>Deinococcota</taxon>
        <taxon>Deinococci</taxon>
        <taxon>Deinococcales</taxon>
        <taxon>Deinococcaceae</taxon>
        <taxon>Deinococcus</taxon>
    </lineage>
</organism>
<sequence length="98" mass="10594">MTAPVPLSDQQWAAFLDAAGASLTRWGFRVRPVGIPIPTTPEAAALVADGRGCLVVYRAGHVEYMADWPTRLCDCTNGRRNQPLINCPHCRGEGTVTT</sequence>
<comment type="caution">
    <text evidence="1">The sequence shown here is derived from an EMBL/GenBank/DDBJ whole genome shotgun (WGS) entry which is preliminary data.</text>
</comment>
<protein>
    <submittedName>
        <fullName evidence="1">Uncharacterized protein</fullName>
    </submittedName>
</protein>
<proteinExistence type="predicted"/>
<dbReference type="RefSeq" id="WP_184128358.1">
    <property type="nucleotide sequence ID" value="NZ_JACHFL010000002.1"/>
</dbReference>
<dbReference type="AlphaFoldDB" id="A0A7W8JRY2"/>
<evidence type="ECO:0000313" key="1">
    <source>
        <dbReference type="EMBL" id="MBB5362105.1"/>
    </source>
</evidence>
<reference evidence="1 2" key="1">
    <citation type="submission" date="2020-08" db="EMBL/GenBank/DDBJ databases">
        <title>Genomic Encyclopedia of Type Strains, Phase IV (KMG-IV): sequencing the most valuable type-strain genomes for metagenomic binning, comparative biology and taxonomic classification.</title>
        <authorList>
            <person name="Goeker M."/>
        </authorList>
    </citation>
    <scope>NUCLEOTIDE SEQUENCE [LARGE SCALE GENOMIC DNA]</scope>
    <source>
        <strain evidence="1 2">DSM 27939</strain>
    </source>
</reference>
<gene>
    <name evidence="1" type="ORF">HNQ08_001190</name>
</gene>
<accession>A0A7W8JRY2</accession>
<evidence type="ECO:0000313" key="2">
    <source>
        <dbReference type="Proteomes" id="UP000552709"/>
    </source>
</evidence>